<sequence length="82" mass="9548">MDVSLLYNWEDSVENFLKWASHCCGIKKDSALYRELKVHIKTINDLELFIDLYDGNMNSLDSTLHKIKSHQSKSVIFNDLTN</sequence>
<name>A0A371PK56_9BACL</name>
<protein>
    <submittedName>
        <fullName evidence="1">Uncharacterized protein</fullName>
    </submittedName>
</protein>
<evidence type="ECO:0000313" key="1">
    <source>
        <dbReference type="EMBL" id="REK76315.1"/>
    </source>
</evidence>
<proteinExistence type="predicted"/>
<dbReference type="EMBL" id="QUBQ01000001">
    <property type="protein sequence ID" value="REK76315.1"/>
    <property type="molecule type" value="Genomic_DNA"/>
</dbReference>
<accession>A0A371PK56</accession>
<dbReference type="Proteomes" id="UP000261905">
    <property type="component" value="Unassembled WGS sequence"/>
</dbReference>
<gene>
    <name evidence="1" type="ORF">DX130_04515</name>
</gene>
<comment type="caution">
    <text evidence="1">The sequence shown here is derived from an EMBL/GenBank/DDBJ whole genome shotgun (WGS) entry which is preliminary data.</text>
</comment>
<keyword evidence="2" id="KW-1185">Reference proteome</keyword>
<dbReference type="OrthoDB" id="2680675at2"/>
<dbReference type="AlphaFoldDB" id="A0A371PK56"/>
<evidence type="ECO:0000313" key="2">
    <source>
        <dbReference type="Proteomes" id="UP000261905"/>
    </source>
</evidence>
<dbReference type="RefSeq" id="WP_116043182.1">
    <property type="nucleotide sequence ID" value="NZ_QUBQ01000001.1"/>
</dbReference>
<reference evidence="1 2" key="1">
    <citation type="submission" date="2018-08" db="EMBL/GenBank/DDBJ databases">
        <title>Paenibacillus sp. M4BSY-1, whole genome shotgun sequence.</title>
        <authorList>
            <person name="Tuo L."/>
        </authorList>
    </citation>
    <scope>NUCLEOTIDE SEQUENCE [LARGE SCALE GENOMIC DNA]</scope>
    <source>
        <strain evidence="1 2">M4BSY-1</strain>
    </source>
</reference>
<organism evidence="1 2">
    <name type="scientific">Paenibacillus paeoniae</name>
    <dbReference type="NCBI Taxonomy" id="2292705"/>
    <lineage>
        <taxon>Bacteria</taxon>
        <taxon>Bacillati</taxon>
        <taxon>Bacillota</taxon>
        <taxon>Bacilli</taxon>
        <taxon>Bacillales</taxon>
        <taxon>Paenibacillaceae</taxon>
        <taxon>Paenibacillus</taxon>
    </lineage>
</organism>